<protein>
    <submittedName>
        <fullName evidence="4">NUDIX domain-containing protein</fullName>
    </submittedName>
</protein>
<name>A0A927C3X4_9BACL</name>
<dbReference type="AlphaFoldDB" id="A0A927C3X4"/>
<dbReference type="InterPro" id="IPR020084">
    <property type="entry name" value="NUDIX_hydrolase_CS"/>
</dbReference>
<dbReference type="PROSITE" id="PS00893">
    <property type="entry name" value="NUDIX_BOX"/>
    <property type="match status" value="1"/>
</dbReference>
<gene>
    <name evidence="4" type="ORF">IDH45_02400</name>
</gene>
<keyword evidence="1" id="KW-0378">Hydrolase</keyword>
<dbReference type="Pfam" id="PF00293">
    <property type="entry name" value="NUDIX"/>
    <property type="match status" value="1"/>
</dbReference>
<organism evidence="4 5">
    <name type="scientific">Paenibacillus oceani</name>
    <dbReference type="NCBI Taxonomy" id="2772510"/>
    <lineage>
        <taxon>Bacteria</taxon>
        <taxon>Bacillati</taxon>
        <taxon>Bacillota</taxon>
        <taxon>Bacilli</taxon>
        <taxon>Bacillales</taxon>
        <taxon>Paenibacillaceae</taxon>
        <taxon>Paenibacillus</taxon>
    </lineage>
</organism>
<dbReference type="SUPFAM" id="SSF55811">
    <property type="entry name" value="Nudix"/>
    <property type="match status" value="1"/>
</dbReference>
<dbReference type="Proteomes" id="UP000639396">
    <property type="component" value="Unassembled WGS sequence"/>
</dbReference>
<reference evidence="4" key="1">
    <citation type="submission" date="2020-09" db="EMBL/GenBank/DDBJ databases">
        <title>A novel bacterium of genus Paenibacillus, isolated from South China Sea.</title>
        <authorList>
            <person name="Huang H."/>
            <person name="Mo K."/>
            <person name="Hu Y."/>
        </authorList>
    </citation>
    <scope>NUCLEOTIDE SEQUENCE</scope>
    <source>
        <strain evidence="4">IB182363</strain>
    </source>
</reference>
<dbReference type="GO" id="GO:0016787">
    <property type="term" value="F:hydrolase activity"/>
    <property type="evidence" value="ECO:0007669"/>
    <property type="project" value="UniProtKB-KW"/>
</dbReference>
<feature type="compositionally biased region" description="Basic and acidic residues" evidence="2">
    <location>
        <begin position="1"/>
        <end position="29"/>
    </location>
</feature>
<evidence type="ECO:0000313" key="4">
    <source>
        <dbReference type="EMBL" id="MBD2860835.1"/>
    </source>
</evidence>
<comment type="caution">
    <text evidence="4">The sequence shown here is derived from an EMBL/GenBank/DDBJ whole genome shotgun (WGS) entry which is preliminary data.</text>
</comment>
<dbReference type="Gene3D" id="3.90.79.10">
    <property type="entry name" value="Nucleoside Triphosphate Pyrophosphohydrolase"/>
    <property type="match status" value="1"/>
</dbReference>
<dbReference type="RefSeq" id="WP_190924312.1">
    <property type="nucleotide sequence ID" value="NZ_JACXJA010000003.1"/>
</dbReference>
<proteinExistence type="predicted"/>
<feature type="region of interest" description="Disordered" evidence="2">
    <location>
        <begin position="1"/>
        <end position="94"/>
    </location>
</feature>
<sequence>MNKLERTVGQEGDQRADQPDNKQDNKPDNQPEDTPDNKLAGIPEREPKDAQKDAQKDVPKYEPKNEPEEEQTKGELEDTPEGNPENDTGHQPDSDLAQVPAILELMPEGAEIGTGLALRDRSGRLLFFVAGSRHRMEEGERFFAGIGGHLEPGESLTECAEREAREEIGAEVELRHAERTLRVSSAGVVSEIAVSDYPAPYVWYEMIHPPGSPREGRRYQIVIYRAVLAGPLSELKEDEVCGVIAMTDQQVAEASGRKPTLRELIGEGAGLVAALPGLEPETRLFPIGTAAALSFVFQAVRSDERLLP</sequence>
<dbReference type="InterPro" id="IPR000086">
    <property type="entry name" value="NUDIX_hydrolase_dom"/>
</dbReference>
<evidence type="ECO:0000313" key="5">
    <source>
        <dbReference type="Proteomes" id="UP000639396"/>
    </source>
</evidence>
<keyword evidence="5" id="KW-1185">Reference proteome</keyword>
<dbReference type="PROSITE" id="PS51462">
    <property type="entry name" value="NUDIX"/>
    <property type="match status" value="1"/>
</dbReference>
<dbReference type="EMBL" id="JACXJA010000003">
    <property type="protein sequence ID" value="MBD2860835.1"/>
    <property type="molecule type" value="Genomic_DNA"/>
</dbReference>
<dbReference type="InterPro" id="IPR015797">
    <property type="entry name" value="NUDIX_hydrolase-like_dom_sf"/>
</dbReference>
<evidence type="ECO:0000256" key="1">
    <source>
        <dbReference type="ARBA" id="ARBA00022801"/>
    </source>
</evidence>
<evidence type="ECO:0000256" key="2">
    <source>
        <dbReference type="SAM" id="MobiDB-lite"/>
    </source>
</evidence>
<accession>A0A927C3X4</accession>
<evidence type="ECO:0000259" key="3">
    <source>
        <dbReference type="PROSITE" id="PS51462"/>
    </source>
</evidence>
<feature type="compositionally biased region" description="Basic and acidic residues" evidence="2">
    <location>
        <begin position="43"/>
        <end position="76"/>
    </location>
</feature>
<feature type="domain" description="Nudix hydrolase" evidence="3">
    <location>
        <begin position="109"/>
        <end position="245"/>
    </location>
</feature>